<accession>A0A953LA46</accession>
<protein>
    <submittedName>
        <fullName evidence="2">DUF4466 family protein</fullName>
    </submittedName>
</protein>
<proteinExistence type="predicted"/>
<dbReference type="PROSITE" id="PS51257">
    <property type="entry name" value="PROKAR_LIPOPROTEIN"/>
    <property type="match status" value="1"/>
</dbReference>
<dbReference type="AlphaFoldDB" id="A0A953LA46"/>
<name>A0A953LA46_9BACT</name>
<dbReference type="Pfam" id="PF14725">
    <property type="entry name" value="DUF4466"/>
    <property type="match status" value="1"/>
</dbReference>
<dbReference type="Proteomes" id="UP000753961">
    <property type="component" value="Unassembled WGS sequence"/>
</dbReference>
<feature type="domain" description="DUF4466" evidence="1">
    <location>
        <begin position="23"/>
        <end position="326"/>
    </location>
</feature>
<dbReference type="RefSeq" id="WP_222581072.1">
    <property type="nucleotide sequence ID" value="NZ_JAHVHU010000015.1"/>
</dbReference>
<dbReference type="EMBL" id="JAHVHU010000015">
    <property type="protein sequence ID" value="MBY5959535.1"/>
    <property type="molecule type" value="Genomic_DNA"/>
</dbReference>
<gene>
    <name evidence="2" type="ORF">KUV50_15390</name>
</gene>
<evidence type="ECO:0000313" key="2">
    <source>
        <dbReference type="EMBL" id="MBY5959535.1"/>
    </source>
</evidence>
<dbReference type="CDD" id="cd12106">
    <property type="entry name" value="PARMER_03128_N"/>
    <property type="match status" value="1"/>
</dbReference>
<comment type="caution">
    <text evidence="2">The sequence shown here is derived from an EMBL/GenBank/DDBJ whole genome shotgun (WGS) entry which is preliminary data.</text>
</comment>
<dbReference type="Gene3D" id="2.60.40.3550">
    <property type="entry name" value="Domain of unknown function DUF4466"/>
    <property type="match status" value="1"/>
</dbReference>
<evidence type="ECO:0000259" key="1">
    <source>
        <dbReference type="Pfam" id="PF14725"/>
    </source>
</evidence>
<keyword evidence="3" id="KW-1185">Reference proteome</keyword>
<dbReference type="InterPro" id="IPR041873">
    <property type="entry name" value="PARMER_03128_N"/>
</dbReference>
<reference evidence="2" key="1">
    <citation type="submission" date="2021-06" db="EMBL/GenBank/DDBJ databases">
        <title>44 bacteria genomes isolated from Dapeng, Shenzhen.</title>
        <authorList>
            <person name="Zheng W."/>
            <person name="Yu S."/>
            <person name="Huang Y."/>
        </authorList>
    </citation>
    <scope>NUCLEOTIDE SEQUENCE</scope>
    <source>
        <strain evidence="2">DP5N28-2</strain>
    </source>
</reference>
<organism evidence="2 3">
    <name type="scientific">Membranihabitans marinus</name>
    <dbReference type="NCBI Taxonomy" id="1227546"/>
    <lineage>
        <taxon>Bacteria</taxon>
        <taxon>Pseudomonadati</taxon>
        <taxon>Bacteroidota</taxon>
        <taxon>Saprospiria</taxon>
        <taxon>Saprospirales</taxon>
        <taxon>Saprospiraceae</taxon>
        <taxon>Membranihabitans</taxon>
    </lineage>
</organism>
<dbReference type="InterPro" id="IPR028072">
    <property type="entry name" value="DUF4466"/>
</dbReference>
<dbReference type="CDD" id="cd07472">
    <property type="entry name" value="HmuY_like"/>
    <property type="match status" value="1"/>
</dbReference>
<evidence type="ECO:0000313" key="3">
    <source>
        <dbReference type="Proteomes" id="UP000753961"/>
    </source>
</evidence>
<sequence length="328" mass="36469">MKSIYFNSILILCMAFMIMSCEEEEYAIPQVPSGLQNDCIKHSLGPNVVGLNMEFAYAMAIKPEEGKLTSATVEASIEGADGTFLSNKSYHTDGSGQDIGIEVGDSSRTNGNTTVVNFNRDTSAATLRYYYTIPEEARGKSVTFTFSATSSNNETISQVMGPYDIAEMDFELDLIAQDSGTAYISISDMQVYTFEEAQANPDKIDLIYLYRSLDDISFGHALVSPSADSKYLPDVLVPAGVNNHTRMVKAWNIRDRHLARLQYGEYVDDRDLLEIDFEEAADYAINMREEAGLWVETADNSYKAFIFINSTDSGSKEMTLSIKRIKVN</sequence>